<comment type="caution">
    <text evidence="2">The sequence shown here is derived from an EMBL/GenBank/DDBJ whole genome shotgun (WGS) entry which is preliminary data.</text>
</comment>
<feature type="compositionally biased region" description="Basic and acidic residues" evidence="1">
    <location>
        <begin position="84"/>
        <end position="97"/>
    </location>
</feature>
<dbReference type="AlphaFoldDB" id="A0A9D1V6S8"/>
<feature type="region of interest" description="Disordered" evidence="1">
    <location>
        <begin position="81"/>
        <end position="117"/>
    </location>
</feature>
<feature type="compositionally biased region" description="Basic and acidic residues" evidence="1">
    <location>
        <begin position="162"/>
        <end position="177"/>
    </location>
</feature>
<sequence>MSTFLTAFSRPSFSQKIKVFLSFLPSFSLSLSPAGGKSPHLFPKNRERSLFFGKAESLPPAAEYFPPDDVERDRSFKRKRLYKRRTEGSRKKGGDKGKRAKNIPATLKGTGKSKNGALKRRKVKNCLRQRGFLISREMARSIINFFKSPTIKKRKTIVQRQKGQEFQKKTKSFERKTGRSAQRRGMKTGGKIVRREEKSAKNTPIMSK</sequence>
<organism evidence="2 3">
    <name type="scientific">Candidatus Borkfalkia faecipullorum</name>
    <dbReference type="NCBI Taxonomy" id="2838510"/>
    <lineage>
        <taxon>Bacteria</taxon>
        <taxon>Bacillati</taxon>
        <taxon>Bacillota</taxon>
        <taxon>Clostridia</taxon>
        <taxon>Christensenellales</taxon>
        <taxon>Christensenellaceae</taxon>
        <taxon>Candidatus Borkfalkia</taxon>
    </lineage>
</organism>
<gene>
    <name evidence="2" type="ORF">H9741_01800</name>
</gene>
<proteinExistence type="predicted"/>
<name>A0A9D1V6S8_9FIRM</name>
<dbReference type="Proteomes" id="UP000824204">
    <property type="component" value="Unassembled WGS sequence"/>
</dbReference>
<accession>A0A9D1V6S8</accession>
<reference evidence="2" key="2">
    <citation type="submission" date="2021-04" db="EMBL/GenBank/DDBJ databases">
        <authorList>
            <person name="Gilroy R."/>
        </authorList>
    </citation>
    <scope>NUCLEOTIDE SEQUENCE</scope>
    <source>
        <strain evidence="2">811</strain>
    </source>
</reference>
<feature type="region of interest" description="Disordered" evidence="1">
    <location>
        <begin position="159"/>
        <end position="208"/>
    </location>
</feature>
<evidence type="ECO:0000313" key="2">
    <source>
        <dbReference type="EMBL" id="HIX07185.1"/>
    </source>
</evidence>
<evidence type="ECO:0000256" key="1">
    <source>
        <dbReference type="SAM" id="MobiDB-lite"/>
    </source>
</evidence>
<reference evidence="2" key="1">
    <citation type="journal article" date="2021" name="PeerJ">
        <title>Extensive microbial diversity within the chicken gut microbiome revealed by metagenomics and culture.</title>
        <authorList>
            <person name="Gilroy R."/>
            <person name="Ravi A."/>
            <person name="Getino M."/>
            <person name="Pursley I."/>
            <person name="Horton D.L."/>
            <person name="Alikhan N.F."/>
            <person name="Baker D."/>
            <person name="Gharbi K."/>
            <person name="Hall N."/>
            <person name="Watson M."/>
            <person name="Adriaenssens E.M."/>
            <person name="Foster-Nyarko E."/>
            <person name="Jarju S."/>
            <person name="Secka A."/>
            <person name="Antonio M."/>
            <person name="Oren A."/>
            <person name="Chaudhuri R.R."/>
            <person name="La Ragione R."/>
            <person name="Hildebrand F."/>
            <person name="Pallen M.J."/>
        </authorList>
    </citation>
    <scope>NUCLEOTIDE SEQUENCE</scope>
    <source>
        <strain evidence="2">811</strain>
    </source>
</reference>
<protein>
    <submittedName>
        <fullName evidence="2">Uncharacterized protein</fullName>
    </submittedName>
</protein>
<evidence type="ECO:0000313" key="3">
    <source>
        <dbReference type="Proteomes" id="UP000824204"/>
    </source>
</evidence>
<dbReference type="EMBL" id="DXFX01000024">
    <property type="protein sequence ID" value="HIX07185.1"/>
    <property type="molecule type" value="Genomic_DNA"/>
</dbReference>